<accession>A0ABS1BF90</accession>
<dbReference type="EMBL" id="JAEDAJ010000014">
    <property type="protein sequence ID" value="MBK0332832.1"/>
    <property type="molecule type" value="Genomic_DNA"/>
</dbReference>
<evidence type="ECO:0000256" key="1">
    <source>
        <dbReference type="ARBA" id="ARBA00023002"/>
    </source>
</evidence>
<name>A0ABS1BF90_9MICO</name>
<dbReference type="InterPro" id="IPR051267">
    <property type="entry name" value="STEAP_metalloreductase"/>
</dbReference>
<gene>
    <name evidence="4" type="ORF">I8D64_15625</name>
</gene>
<dbReference type="SUPFAM" id="SSF51735">
    <property type="entry name" value="NAD(P)-binding Rossmann-fold domains"/>
    <property type="match status" value="1"/>
</dbReference>
<dbReference type="PANTHER" id="PTHR14239">
    <property type="entry name" value="DUDULIN-RELATED"/>
    <property type="match status" value="1"/>
</dbReference>
<evidence type="ECO:0000313" key="5">
    <source>
        <dbReference type="Proteomes" id="UP000612352"/>
    </source>
</evidence>
<keyword evidence="5" id="KW-1185">Reference proteome</keyword>
<dbReference type="PANTHER" id="PTHR14239:SF10">
    <property type="entry name" value="REDUCTASE"/>
    <property type="match status" value="1"/>
</dbReference>
<dbReference type="Gene3D" id="3.40.50.720">
    <property type="entry name" value="NAD(P)-binding Rossmann-like Domain"/>
    <property type="match status" value="1"/>
</dbReference>
<feature type="compositionally biased region" description="Basic and acidic residues" evidence="2">
    <location>
        <begin position="224"/>
        <end position="235"/>
    </location>
</feature>
<proteinExistence type="predicted"/>
<comment type="caution">
    <text evidence="4">The sequence shown here is derived from an EMBL/GenBank/DDBJ whole genome shotgun (WGS) entry which is preliminary data.</text>
</comment>
<feature type="domain" description="Pyrroline-5-carboxylate reductase catalytic N-terminal" evidence="3">
    <location>
        <begin position="9"/>
        <end position="97"/>
    </location>
</feature>
<evidence type="ECO:0000313" key="4">
    <source>
        <dbReference type="EMBL" id="MBK0332832.1"/>
    </source>
</evidence>
<dbReference type="InterPro" id="IPR028939">
    <property type="entry name" value="P5C_Rdtase_cat_N"/>
</dbReference>
<reference evidence="4 5" key="1">
    <citation type="submission" date="2020-12" db="EMBL/GenBank/DDBJ databases">
        <title>Brachybacterium sp. MASK1Z-5, whole genome shotgun sequence.</title>
        <authorList>
            <person name="Tuo L."/>
        </authorList>
    </citation>
    <scope>NUCLEOTIDE SEQUENCE [LARGE SCALE GENOMIC DNA]</scope>
    <source>
        <strain evidence="4 5">MASK1Z-5</strain>
    </source>
</reference>
<dbReference type="RefSeq" id="WP_200503725.1">
    <property type="nucleotide sequence ID" value="NZ_JAEDAJ010000014.1"/>
</dbReference>
<dbReference type="InterPro" id="IPR036291">
    <property type="entry name" value="NAD(P)-bd_dom_sf"/>
</dbReference>
<keyword evidence="1" id="KW-0560">Oxidoreductase</keyword>
<evidence type="ECO:0000259" key="3">
    <source>
        <dbReference type="Pfam" id="PF03807"/>
    </source>
</evidence>
<feature type="region of interest" description="Disordered" evidence="2">
    <location>
        <begin position="204"/>
        <end position="235"/>
    </location>
</feature>
<organism evidence="4 5">
    <name type="scientific">Brachybacterium halotolerans</name>
    <dbReference type="NCBI Taxonomy" id="2795215"/>
    <lineage>
        <taxon>Bacteria</taxon>
        <taxon>Bacillati</taxon>
        <taxon>Actinomycetota</taxon>
        <taxon>Actinomycetes</taxon>
        <taxon>Micrococcales</taxon>
        <taxon>Dermabacteraceae</taxon>
        <taxon>Brachybacterium</taxon>
    </lineage>
</organism>
<evidence type="ECO:0000256" key="2">
    <source>
        <dbReference type="SAM" id="MobiDB-lite"/>
    </source>
</evidence>
<dbReference type="Pfam" id="PF03807">
    <property type="entry name" value="F420_oxidored"/>
    <property type="match status" value="1"/>
</dbReference>
<sequence length="235" mass="24182">MADPQHLPTIGTIGAGHIGSTVARLAQAAGIDVVLSNSRGPSSLEDLAQDIGSHVRAGTTAEAAASDIVVLTVPLLTLTSLDPELLAGRIVVDTMNHYPERDGTIPALDSGATTSGLTAAHFPDARVVKGLNNIVHSHLLALARPSGASDRSALPIAGDDAAAKAEVTHLLDALGYDALDAGPLSEGWRFERGREAYTLPYAADPEALRASTPGARPEGARPASTEDLRRALAEA</sequence>
<protein>
    <submittedName>
        <fullName evidence="4">NAD(P)-binding domain-containing protein</fullName>
    </submittedName>
</protein>
<dbReference type="Proteomes" id="UP000612352">
    <property type="component" value="Unassembled WGS sequence"/>
</dbReference>